<protein>
    <submittedName>
        <fullName evidence="2">Transposase</fullName>
    </submittedName>
</protein>
<accession>A0A9Y2L1J4</accession>
<evidence type="ECO:0000313" key="2">
    <source>
        <dbReference type="EMBL" id="WIY26334.1"/>
    </source>
</evidence>
<dbReference type="Pfam" id="PF01548">
    <property type="entry name" value="DEDD_Tnp_IS110"/>
    <property type="match status" value="1"/>
</dbReference>
<gene>
    <name evidence="2" type="ORF">QPJ95_05290</name>
</gene>
<dbReference type="InterPro" id="IPR002525">
    <property type="entry name" value="Transp_IS110-like_N"/>
</dbReference>
<evidence type="ECO:0000313" key="3">
    <source>
        <dbReference type="Proteomes" id="UP001238334"/>
    </source>
</evidence>
<dbReference type="GO" id="GO:0004803">
    <property type="term" value="F:transposase activity"/>
    <property type="evidence" value="ECO:0007669"/>
    <property type="project" value="InterPro"/>
</dbReference>
<reference evidence="2 3" key="1">
    <citation type="submission" date="2023-06" db="EMBL/GenBank/DDBJ databases">
        <title>Parasedimentitalea psychrophila sp. nov., a psychrophilic bacterium isolated from deep-sea sediment.</title>
        <authorList>
            <person name="Li A."/>
        </authorList>
    </citation>
    <scope>NUCLEOTIDE SEQUENCE [LARGE SCALE GENOMIC DNA]</scope>
    <source>
        <strain evidence="2 3">QS115</strain>
    </source>
</reference>
<dbReference type="AlphaFoldDB" id="A0A9Y2L1J4"/>
<keyword evidence="3" id="KW-1185">Reference proteome</keyword>
<proteinExistence type="predicted"/>
<dbReference type="KEGG" id="ppso:QPJ95_05290"/>
<dbReference type="Proteomes" id="UP001238334">
    <property type="component" value="Chromosome"/>
</dbReference>
<dbReference type="EMBL" id="CP127247">
    <property type="protein sequence ID" value="WIY26334.1"/>
    <property type="molecule type" value="Genomic_DNA"/>
</dbReference>
<name>A0A9Y2L1J4_9RHOB</name>
<dbReference type="RefSeq" id="WP_270920830.1">
    <property type="nucleotide sequence ID" value="NZ_CP127247.1"/>
</dbReference>
<evidence type="ECO:0000259" key="1">
    <source>
        <dbReference type="Pfam" id="PF01548"/>
    </source>
</evidence>
<feature type="domain" description="Transposase IS110-like N-terminal" evidence="1">
    <location>
        <begin position="5"/>
        <end position="140"/>
    </location>
</feature>
<dbReference type="GO" id="GO:0003677">
    <property type="term" value="F:DNA binding"/>
    <property type="evidence" value="ECO:0007669"/>
    <property type="project" value="InterPro"/>
</dbReference>
<dbReference type="PANTHER" id="PTHR33055:SF3">
    <property type="entry name" value="PUTATIVE TRANSPOSASE FOR IS117-RELATED"/>
    <property type="match status" value="1"/>
</dbReference>
<dbReference type="GO" id="GO:0006313">
    <property type="term" value="P:DNA transposition"/>
    <property type="evidence" value="ECO:0007669"/>
    <property type="project" value="InterPro"/>
</dbReference>
<dbReference type="InterPro" id="IPR047650">
    <property type="entry name" value="Transpos_IS110"/>
</dbReference>
<organism evidence="2 3">
    <name type="scientific">Parasedimentitalea psychrophila</name>
    <dbReference type="NCBI Taxonomy" id="2997337"/>
    <lineage>
        <taxon>Bacteria</taxon>
        <taxon>Pseudomonadati</taxon>
        <taxon>Pseudomonadota</taxon>
        <taxon>Alphaproteobacteria</taxon>
        <taxon>Rhodobacterales</taxon>
        <taxon>Paracoccaceae</taxon>
        <taxon>Parasedimentitalea</taxon>
    </lineage>
</organism>
<dbReference type="PANTHER" id="PTHR33055">
    <property type="entry name" value="TRANSPOSASE FOR INSERTION SEQUENCE ELEMENT IS1111A"/>
    <property type="match status" value="1"/>
</dbReference>
<sequence>MDYFVGLDVSLRSCALCVVDTKGKVVLERELACEVDDIAAYLSDFEFPIDRIDLEAGTMSQHLYFGLQAAGFDVVCMEARQVNAALSAMRNRTDKNDAKDIAHVLRTGWFSPVHMKSREAHGLRALLSTRKALLKKTMDLNRVGSEHDGGCLHPNNILP</sequence>